<dbReference type="RefSeq" id="WP_231042128.1">
    <property type="nucleotide sequence ID" value="NZ_CP106881.1"/>
</dbReference>
<dbReference type="EMBL" id="CP106881">
    <property type="protein sequence ID" value="UYG51034.1"/>
    <property type="molecule type" value="Genomic_DNA"/>
</dbReference>
<accession>A0ABY6G980</accession>
<gene>
    <name evidence="1" type="ORF">M9799_13175</name>
</gene>
<keyword evidence="2" id="KW-1185">Reference proteome</keyword>
<sequence length="122" mass="13920">MKTNFLDRRCPQCGSPAEKIHEGLTIGEKCTRCNWSVVTTYIPSIEQDDTLYSINLKNANHHDKDQIKAISKIAGINFLQARNLLQKEKIIVFKGKATEIKLIKSILENANISINIHPKFNW</sequence>
<name>A0ABY6G980_9BURK</name>
<protein>
    <submittedName>
        <fullName evidence="1">Uncharacterized protein</fullName>
    </submittedName>
</protein>
<proteinExistence type="predicted"/>
<dbReference type="Proteomes" id="UP001162800">
    <property type="component" value="Chromosome"/>
</dbReference>
<evidence type="ECO:0000313" key="1">
    <source>
        <dbReference type="EMBL" id="UYG51034.1"/>
    </source>
</evidence>
<reference evidence="1" key="1">
    <citation type="submission" date="2022-09" db="EMBL/GenBank/DDBJ databases">
        <title>The complete genome of Acidovorax sp. 5MLIR.</title>
        <authorList>
            <person name="Liu L."/>
            <person name="Yue J."/>
            <person name="Yang F."/>
            <person name="Yuan J."/>
            <person name="Li L."/>
        </authorList>
    </citation>
    <scope>NUCLEOTIDE SEQUENCE</scope>
    <source>
        <strain evidence="1">5MLIR</strain>
    </source>
</reference>
<organism evidence="1 2">
    <name type="scientific">Comamonas endophytica</name>
    <dbReference type="NCBI Taxonomy" id="2949090"/>
    <lineage>
        <taxon>Bacteria</taxon>
        <taxon>Pseudomonadati</taxon>
        <taxon>Pseudomonadota</taxon>
        <taxon>Betaproteobacteria</taxon>
        <taxon>Burkholderiales</taxon>
        <taxon>Comamonadaceae</taxon>
        <taxon>Comamonas</taxon>
    </lineage>
</organism>
<evidence type="ECO:0000313" key="2">
    <source>
        <dbReference type="Proteomes" id="UP001162800"/>
    </source>
</evidence>